<protein>
    <recommendedName>
        <fullName evidence="3">Lipoprotein</fullName>
    </recommendedName>
</protein>
<name>A0A4R5VWP1_9BURK</name>
<proteinExistence type="predicted"/>
<dbReference type="Proteomes" id="UP000294829">
    <property type="component" value="Unassembled WGS sequence"/>
</dbReference>
<organism evidence="1 2">
    <name type="scientific">Sapientia aquatica</name>
    <dbReference type="NCBI Taxonomy" id="1549640"/>
    <lineage>
        <taxon>Bacteria</taxon>
        <taxon>Pseudomonadati</taxon>
        <taxon>Pseudomonadota</taxon>
        <taxon>Betaproteobacteria</taxon>
        <taxon>Burkholderiales</taxon>
        <taxon>Oxalobacteraceae</taxon>
        <taxon>Sapientia</taxon>
    </lineage>
</organism>
<dbReference type="OrthoDB" id="8912432at2"/>
<dbReference type="EMBL" id="SMYL01000009">
    <property type="protein sequence ID" value="TDK63487.1"/>
    <property type="molecule type" value="Genomic_DNA"/>
</dbReference>
<gene>
    <name evidence="1" type="ORF">E2I14_14865</name>
</gene>
<evidence type="ECO:0008006" key="3">
    <source>
        <dbReference type="Google" id="ProtNLM"/>
    </source>
</evidence>
<evidence type="ECO:0000313" key="1">
    <source>
        <dbReference type="EMBL" id="TDK63487.1"/>
    </source>
</evidence>
<keyword evidence="2" id="KW-1185">Reference proteome</keyword>
<reference evidence="1 2" key="1">
    <citation type="submission" date="2019-03" db="EMBL/GenBank/DDBJ databases">
        <title>Sapientia aquatica gen. nov., sp. nov., isolated from a crater lake.</title>
        <authorList>
            <person name="Felfoldi T."/>
            <person name="Szabo A."/>
            <person name="Toth E."/>
            <person name="Schumann P."/>
            <person name="Keki Z."/>
            <person name="Marialigeti K."/>
            <person name="Mathe I."/>
        </authorList>
    </citation>
    <scope>NUCLEOTIDE SEQUENCE [LARGE SCALE GENOMIC DNA]</scope>
    <source>
        <strain evidence="1 2">SA-152</strain>
    </source>
</reference>
<accession>A0A4R5VWP1</accession>
<comment type="caution">
    <text evidence="1">The sequence shown here is derived from an EMBL/GenBank/DDBJ whole genome shotgun (WGS) entry which is preliminary data.</text>
</comment>
<dbReference type="AlphaFoldDB" id="A0A4R5VWP1"/>
<sequence length="168" mass="19217">MKCYRAFSSLFLYGFLLFTLNGCDNLFVKKGSCGFSFDMRFDNQHATVLDYKLQGANNLIAFISKENLSKGDKFYGAGIGLQYDRPTSLYVKWQDDVSGSIYEKTIDLKNVMPRDLDGTMLYFILHESQIYVYLAYLNKDNRNQPKIGSTIYSGYLNIQLYPNIAAPP</sequence>
<dbReference type="RefSeq" id="WP_133329928.1">
    <property type="nucleotide sequence ID" value="NZ_SMYL01000009.1"/>
</dbReference>
<evidence type="ECO:0000313" key="2">
    <source>
        <dbReference type="Proteomes" id="UP000294829"/>
    </source>
</evidence>